<organism evidence="2">
    <name type="scientific">Anguilla anguilla</name>
    <name type="common">European freshwater eel</name>
    <name type="synonym">Muraena anguilla</name>
    <dbReference type="NCBI Taxonomy" id="7936"/>
    <lineage>
        <taxon>Eukaryota</taxon>
        <taxon>Metazoa</taxon>
        <taxon>Chordata</taxon>
        <taxon>Craniata</taxon>
        <taxon>Vertebrata</taxon>
        <taxon>Euteleostomi</taxon>
        <taxon>Actinopterygii</taxon>
        <taxon>Neopterygii</taxon>
        <taxon>Teleostei</taxon>
        <taxon>Anguilliformes</taxon>
        <taxon>Anguillidae</taxon>
        <taxon>Anguilla</taxon>
    </lineage>
</organism>
<dbReference type="EMBL" id="GBXM01061828">
    <property type="protein sequence ID" value="JAH46749.1"/>
    <property type="molecule type" value="Transcribed_RNA"/>
</dbReference>
<dbReference type="AlphaFoldDB" id="A0A0E9SZK2"/>
<feature type="region of interest" description="Disordered" evidence="1">
    <location>
        <begin position="1"/>
        <end position="23"/>
    </location>
</feature>
<reference evidence="2" key="2">
    <citation type="journal article" date="2015" name="Fish Shellfish Immunol.">
        <title>Early steps in the European eel (Anguilla anguilla)-Vibrio vulnificus interaction in the gills: Role of the RtxA13 toxin.</title>
        <authorList>
            <person name="Callol A."/>
            <person name="Pajuelo D."/>
            <person name="Ebbesson L."/>
            <person name="Teles M."/>
            <person name="MacKenzie S."/>
            <person name="Amaro C."/>
        </authorList>
    </citation>
    <scope>NUCLEOTIDE SEQUENCE</scope>
</reference>
<evidence type="ECO:0000313" key="2">
    <source>
        <dbReference type="EMBL" id="JAH46749.1"/>
    </source>
</evidence>
<protein>
    <submittedName>
        <fullName evidence="2">Uncharacterized protein</fullName>
    </submittedName>
</protein>
<feature type="compositionally biased region" description="Basic residues" evidence="1">
    <location>
        <begin position="14"/>
        <end position="23"/>
    </location>
</feature>
<sequence length="23" mass="2688">MDQTCYSTHSQNINHHRQVTSTV</sequence>
<evidence type="ECO:0000256" key="1">
    <source>
        <dbReference type="SAM" id="MobiDB-lite"/>
    </source>
</evidence>
<proteinExistence type="predicted"/>
<accession>A0A0E9SZK2</accession>
<reference evidence="2" key="1">
    <citation type="submission" date="2014-11" db="EMBL/GenBank/DDBJ databases">
        <authorList>
            <person name="Amaro Gonzalez C."/>
        </authorList>
    </citation>
    <scope>NUCLEOTIDE SEQUENCE</scope>
</reference>
<name>A0A0E9SZK2_ANGAN</name>
<feature type="compositionally biased region" description="Polar residues" evidence="1">
    <location>
        <begin position="1"/>
        <end position="13"/>
    </location>
</feature>